<gene>
    <name evidence="3" type="ORF">Pan44_30120</name>
</gene>
<keyword evidence="1" id="KW-0732">Signal</keyword>
<dbReference type="InterPro" id="IPR012348">
    <property type="entry name" value="RNR-like"/>
</dbReference>
<accession>A0A517SFS0</accession>
<evidence type="ECO:0000313" key="3">
    <source>
        <dbReference type="EMBL" id="QDT54971.1"/>
    </source>
</evidence>
<dbReference type="InterPro" id="IPR007029">
    <property type="entry name" value="YHS_dom"/>
</dbReference>
<sequence precursor="true">MNFALKPIRQIPGASLTALVLLMGLAMAEEKPPVDMADQQKAALAEFNSLIGKWRGVGQPRRGSTQGAWQEQAEWVWDFTNGTAIRVDISKGKLARTLRITFDPSTKEYVGALTTAEGESETYRGKFQNAGVLTLLKPAGSNDEVKQITVTRLNEKRTLVLFEKRTAAQASFSRIAEVGYTREGARLATSSSSGPECIVTGGEGTMEVKYKGETYYVCCSGCKQAFEDNPEKIIAEAAERRKREREKAK</sequence>
<feature type="domain" description="YHS" evidence="2">
    <location>
        <begin position="207"/>
        <end position="232"/>
    </location>
</feature>
<organism evidence="3 4">
    <name type="scientific">Caulifigura coniformis</name>
    <dbReference type="NCBI Taxonomy" id="2527983"/>
    <lineage>
        <taxon>Bacteria</taxon>
        <taxon>Pseudomonadati</taxon>
        <taxon>Planctomycetota</taxon>
        <taxon>Planctomycetia</taxon>
        <taxon>Planctomycetales</taxon>
        <taxon>Planctomycetaceae</taxon>
        <taxon>Caulifigura</taxon>
    </lineage>
</organism>
<keyword evidence="4" id="KW-1185">Reference proteome</keyword>
<proteinExistence type="predicted"/>
<dbReference type="Proteomes" id="UP000315700">
    <property type="component" value="Chromosome"/>
</dbReference>
<dbReference type="Gene3D" id="1.10.620.20">
    <property type="entry name" value="Ribonucleotide Reductase, subunit A"/>
    <property type="match status" value="1"/>
</dbReference>
<dbReference type="InParanoid" id="A0A517SFS0"/>
<dbReference type="SUPFAM" id="SSF47240">
    <property type="entry name" value="Ferritin-like"/>
    <property type="match status" value="1"/>
</dbReference>
<evidence type="ECO:0000256" key="1">
    <source>
        <dbReference type="SAM" id="SignalP"/>
    </source>
</evidence>
<dbReference type="InterPro" id="IPR009078">
    <property type="entry name" value="Ferritin-like_SF"/>
</dbReference>
<feature type="chain" id="PRO_5021703647" evidence="1">
    <location>
        <begin position="29"/>
        <end position="249"/>
    </location>
</feature>
<dbReference type="KEGG" id="ccos:Pan44_30120"/>
<dbReference type="RefSeq" id="WP_197453334.1">
    <property type="nucleotide sequence ID" value="NZ_CP036271.1"/>
</dbReference>
<dbReference type="EMBL" id="CP036271">
    <property type="protein sequence ID" value="QDT54971.1"/>
    <property type="molecule type" value="Genomic_DNA"/>
</dbReference>
<dbReference type="GO" id="GO:0016491">
    <property type="term" value="F:oxidoreductase activity"/>
    <property type="evidence" value="ECO:0007669"/>
    <property type="project" value="InterPro"/>
</dbReference>
<evidence type="ECO:0000313" key="4">
    <source>
        <dbReference type="Proteomes" id="UP000315700"/>
    </source>
</evidence>
<feature type="signal peptide" evidence="1">
    <location>
        <begin position="1"/>
        <end position="28"/>
    </location>
</feature>
<dbReference type="Pfam" id="PF04945">
    <property type="entry name" value="YHS"/>
    <property type="match status" value="1"/>
</dbReference>
<protein>
    <submittedName>
        <fullName evidence="3">YHS domain protein</fullName>
    </submittedName>
</protein>
<dbReference type="AlphaFoldDB" id="A0A517SFS0"/>
<reference evidence="3 4" key="1">
    <citation type="submission" date="2019-02" db="EMBL/GenBank/DDBJ databases">
        <title>Deep-cultivation of Planctomycetes and their phenomic and genomic characterization uncovers novel biology.</title>
        <authorList>
            <person name="Wiegand S."/>
            <person name="Jogler M."/>
            <person name="Boedeker C."/>
            <person name="Pinto D."/>
            <person name="Vollmers J."/>
            <person name="Rivas-Marin E."/>
            <person name="Kohn T."/>
            <person name="Peeters S.H."/>
            <person name="Heuer A."/>
            <person name="Rast P."/>
            <person name="Oberbeckmann S."/>
            <person name="Bunk B."/>
            <person name="Jeske O."/>
            <person name="Meyerdierks A."/>
            <person name="Storesund J.E."/>
            <person name="Kallscheuer N."/>
            <person name="Luecker S."/>
            <person name="Lage O.M."/>
            <person name="Pohl T."/>
            <person name="Merkel B.J."/>
            <person name="Hornburger P."/>
            <person name="Mueller R.-W."/>
            <person name="Bruemmer F."/>
            <person name="Labrenz M."/>
            <person name="Spormann A.M."/>
            <person name="Op den Camp H."/>
            <person name="Overmann J."/>
            <person name="Amann R."/>
            <person name="Jetten M.S.M."/>
            <person name="Mascher T."/>
            <person name="Medema M.H."/>
            <person name="Devos D.P."/>
            <person name="Kaster A.-K."/>
            <person name="Ovreas L."/>
            <person name="Rohde M."/>
            <person name="Galperin M.Y."/>
            <person name="Jogler C."/>
        </authorList>
    </citation>
    <scope>NUCLEOTIDE SEQUENCE [LARGE SCALE GENOMIC DNA]</scope>
    <source>
        <strain evidence="3 4">Pan44</strain>
    </source>
</reference>
<evidence type="ECO:0000259" key="2">
    <source>
        <dbReference type="Pfam" id="PF04945"/>
    </source>
</evidence>
<name>A0A517SFS0_9PLAN</name>